<dbReference type="Proteomes" id="UP000028123">
    <property type="component" value="Unassembled WGS sequence"/>
</dbReference>
<dbReference type="OrthoDB" id="9815825at2"/>
<keyword evidence="5" id="KW-1185">Reference proteome</keyword>
<dbReference type="InterPro" id="IPR000683">
    <property type="entry name" value="Gfo/Idh/MocA-like_OxRdtase_N"/>
</dbReference>
<accession>A0A081NZ00</accession>
<evidence type="ECO:0000256" key="1">
    <source>
        <dbReference type="ARBA" id="ARBA00023002"/>
    </source>
</evidence>
<feature type="domain" description="Gfo/Idh/MocA-like oxidoreductase N-terminal" evidence="2">
    <location>
        <begin position="15"/>
        <end position="119"/>
    </location>
</feature>
<protein>
    <submittedName>
        <fullName evidence="4">Oxidoreductase</fullName>
    </submittedName>
</protein>
<dbReference type="AlphaFoldDB" id="A0A081NZ00"/>
<reference evidence="4 5" key="1">
    <citation type="submission" date="2014-06" db="EMBL/GenBank/DDBJ databases">
        <title>Draft genome sequence of Paenibacillus sp. MSt1.</title>
        <authorList>
            <person name="Aw Y.K."/>
            <person name="Ong K.S."/>
            <person name="Gan H.M."/>
            <person name="Lee S.M."/>
        </authorList>
    </citation>
    <scope>NUCLEOTIDE SEQUENCE [LARGE SCALE GENOMIC DNA]</scope>
    <source>
        <strain evidence="4 5">MSt1</strain>
    </source>
</reference>
<organism evidence="4 5">
    <name type="scientific">Paenibacillus tyrfis</name>
    <dbReference type="NCBI Taxonomy" id="1501230"/>
    <lineage>
        <taxon>Bacteria</taxon>
        <taxon>Bacillati</taxon>
        <taxon>Bacillota</taxon>
        <taxon>Bacilli</taxon>
        <taxon>Bacillales</taxon>
        <taxon>Paenibacillaceae</taxon>
        <taxon>Paenibacillus</taxon>
    </lineage>
</organism>
<keyword evidence="1" id="KW-0560">Oxidoreductase</keyword>
<evidence type="ECO:0000259" key="2">
    <source>
        <dbReference type="Pfam" id="PF01408"/>
    </source>
</evidence>
<comment type="caution">
    <text evidence="4">The sequence shown here is derived from an EMBL/GenBank/DDBJ whole genome shotgun (WGS) entry which is preliminary data.</text>
</comment>
<dbReference type="InterPro" id="IPR050463">
    <property type="entry name" value="Gfo/Idh/MocA_oxidrdct_glycsds"/>
</dbReference>
<evidence type="ECO:0000313" key="4">
    <source>
        <dbReference type="EMBL" id="KEQ23673.1"/>
    </source>
</evidence>
<evidence type="ECO:0000313" key="5">
    <source>
        <dbReference type="Proteomes" id="UP000028123"/>
    </source>
</evidence>
<dbReference type="EMBL" id="JNVM01000020">
    <property type="protein sequence ID" value="KEQ23673.1"/>
    <property type="molecule type" value="Genomic_DNA"/>
</dbReference>
<dbReference type="PANTHER" id="PTHR43818:SF11">
    <property type="entry name" value="BCDNA.GH03377"/>
    <property type="match status" value="1"/>
</dbReference>
<dbReference type="Pfam" id="PF22725">
    <property type="entry name" value="GFO_IDH_MocA_C3"/>
    <property type="match status" value="1"/>
</dbReference>
<dbReference type="eggNOG" id="COG0673">
    <property type="taxonomic scope" value="Bacteria"/>
</dbReference>
<dbReference type="Pfam" id="PF01408">
    <property type="entry name" value="GFO_IDH_MocA"/>
    <property type="match status" value="1"/>
</dbReference>
<dbReference type="SUPFAM" id="SSF51735">
    <property type="entry name" value="NAD(P)-binding Rossmann-fold domains"/>
    <property type="match status" value="1"/>
</dbReference>
<dbReference type="Gene3D" id="3.30.360.10">
    <property type="entry name" value="Dihydrodipicolinate Reductase, domain 2"/>
    <property type="match status" value="1"/>
</dbReference>
<gene>
    <name evidence="4" type="ORF">ET33_14445</name>
</gene>
<evidence type="ECO:0000259" key="3">
    <source>
        <dbReference type="Pfam" id="PF22725"/>
    </source>
</evidence>
<dbReference type="InterPro" id="IPR036291">
    <property type="entry name" value="NAD(P)-bd_dom_sf"/>
</dbReference>
<proteinExistence type="predicted"/>
<name>A0A081NZ00_9BACL</name>
<dbReference type="InterPro" id="IPR055170">
    <property type="entry name" value="GFO_IDH_MocA-like_dom"/>
</dbReference>
<dbReference type="RefSeq" id="WP_036687571.1">
    <property type="nucleotide sequence ID" value="NZ_JNVM01000020.1"/>
</dbReference>
<feature type="domain" description="GFO/IDH/MocA-like oxidoreductase" evidence="3">
    <location>
        <begin position="131"/>
        <end position="255"/>
    </location>
</feature>
<dbReference type="GO" id="GO:0016491">
    <property type="term" value="F:oxidoreductase activity"/>
    <property type="evidence" value="ECO:0007669"/>
    <property type="project" value="UniProtKB-KW"/>
</dbReference>
<sequence>MIRVAMLSFWHVHAADYAKQATEHPDTEIVAVWDELPERGRREAEARGVRFYDKLDELLAQPDIDAVIVDTPTNLHRDVMVAAAQAGKHIFTEKVVAPTLKESNEIMEAVRKAGVKLTVSLPRLNEGYTLALQDVLNRGLLGEVTLVRTRLSHNGAIPNDHSANGWLPAHFYNAEQCGGGAMIDLGCHPMYLARLFLGMPESVTANYGFVTGREVEDNAVSVLRYASGALAIVEAGFVNRHSPFVIEVHGTEGSLLYSTHDNRLLVRTAKDGAASDEEWRVQELSAGRLSAFHQWVTHIQRGTTAEENIGLALDLTRLMEASNLSARSGAACKLSDLQP</sequence>
<dbReference type="PANTHER" id="PTHR43818">
    <property type="entry name" value="BCDNA.GH03377"/>
    <property type="match status" value="1"/>
</dbReference>
<dbReference type="SUPFAM" id="SSF55347">
    <property type="entry name" value="Glyceraldehyde-3-phosphate dehydrogenase-like, C-terminal domain"/>
    <property type="match status" value="1"/>
</dbReference>
<dbReference type="GO" id="GO:0000166">
    <property type="term" value="F:nucleotide binding"/>
    <property type="evidence" value="ECO:0007669"/>
    <property type="project" value="InterPro"/>
</dbReference>
<dbReference type="Gene3D" id="3.40.50.720">
    <property type="entry name" value="NAD(P)-binding Rossmann-like Domain"/>
    <property type="match status" value="1"/>
</dbReference>